<dbReference type="RefSeq" id="XP_012338029.1">
    <property type="nucleotide sequence ID" value="XM_012482606.1"/>
</dbReference>
<dbReference type="Pfam" id="PF04438">
    <property type="entry name" value="zf-HIT"/>
    <property type="match status" value="1"/>
</dbReference>
<dbReference type="GO" id="GO:0070761">
    <property type="term" value="C:pre-snoRNP complex"/>
    <property type="evidence" value="ECO:0007669"/>
    <property type="project" value="TreeGrafter"/>
</dbReference>
<dbReference type="SUPFAM" id="SSF144232">
    <property type="entry name" value="HIT/MYND zinc finger-like"/>
    <property type="match status" value="1"/>
</dbReference>
<feature type="region of interest" description="Disordered" evidence="8">
    <location>
        <begin position="135"/>
        <end position="243"/>
    </location>
</feature>
<feature type="compositionally biased region" description="Acidic residues" evidence="8">
    <location>
        <begin position="218"/>
        <end position="230"/>
    </location>
</feature>
<comment type="function">
    <text evidence="5">Required for box C/D snoRNAs accumulation involved in snoRNA processing, snoRNA transport to the nucleolus and ribosome biogenesis.</text>
</comment>
<dbReference type="GeneID" id="24270316"/>
<gene>
    <name evidence="10" type="ORF">AK88_05002</name>
</gene>
<dbReference type="GO" id="GO:0000492">
    <property type="term" value="P:box C/D snoRNP assembly"/>
    <property type="evidence" value="ECO:0007669"/>
    <property type="project" value="TreeGrafter"/>
</dbReference>
<dbReference type="Proteomes" id="UP000054561">
    <property type="component" value="Unassembled WGS sequence"/>
</dbReference>
<dbReference type="CDD" id="cd23023">
    <property type="entry name" value="zf-HIT_BCD1"/>
    <property type="match status" value="1"/>
</dbReference>
<evidence type="ECO:0000256" key="5">
    <source>
        <dbReference type="ARBA" id="ARBA00049598"/>
    </source>
</evidence>
<evidence type="ECO:0000256" key="8">
    <source>
        <dbReference type="SAM" id="MobiDB-lite"/>
    </source>
</evidence>
<feature type="compositionally biased region" description="Basic and acidic residues" evidence="8">
    <location>
        <begin position="138"/>
        <end position="151"/>
    </location>
</feature>
<accession>A0A0D9QE87</accession>
<feature type="compositionally biased region" description="Polar residues" evidence="8">
    <location>
        <begin position="232"/>
        <end position="243"/>
    </location>
</feature>
<evidence type="ECO:0000256" key="2">
    <source>
        <dbReference type="ARBA" id="ARBA00022723"/>
    </source>
</evidence>
<sequence length="601" mass="68664">MSLPEDHYNQANGNFALTTNEHNHGSDDWAATHSRGEGYSSSLLPPTGRGRVDEAPIPFDGTHTEGGGRRSANPQHPYCEVNGNTSHHMKIRRGNNFTTHAYPSDRFRRSRYRPTRGGRSNGKFFFANKTLYAAPPPWREETPHEGDEGAVQRDASSLINHSEEGNLRKGQKRKWTQVPPGWDPTEEEDSTSHSDCVKEGHHHEEQKQRQRQQRQQQEEEEEEEEAEEEPLSQFTHPQNPRSKSYNEITCSILKDAAAYFKNCRGAKTAANSDEDELEEHEEADGVVNHSQGALGENPPSGNLCCVCHTNEYKYKCPFCEARSCSLICSKEHKKLKKCKNKLKKNLKVKRVAKHNFDQNMLHRDYIFLHGVESILHGNYRFLKIKENETTNIWLYSYNKLTSMLKKRKIFLLKAPLYTKLHQGNKTTIRHDNICWMVKVTLVNDGLFVTHQDVSEDTSLLQLLNLTLAKMQKRKKNLRVNYLDYVNAIRVSLNSVELNTGTKKEDACFCVLLKVSEVLRGQAFYEYPHLSFEIVFQDGVPLENPSYEAEGQANEDMNDAAEEGQANDDMNDPADEEDNPICDEQTKGQTHAEEQTTPPPQH</sequence>
<dbReference type="PANTHER" id="PTHR13483:SF3">
    <property type="entry name" value="BOX C_D SNORNA PROTEIN 1"/>
    <property type="match status" value="1"/>
</dbReference>
<reference evidence="10 11" key="1">
    <citation type="submission" date="2014-03" db="EMBL/GenBank/DDBJ databases">
        <title>The Genome Sequence of Plasmodium fragile nilgiri.</title>
        <authorList>
            <consortium name="The Broad Institute Genomics Platform"/>
            <consortium name="The Broad Institute Genome Sequencing Center for Infectious Disease"/>
            <person name="Neafsey D."/>
            <person name="Duraisingh M."/>
            <person name="Young S.K."/>
            <person name="Zeng Q."/>
            <person name="Gargeya S."/>
            <person name="Abouelleil A."/>
            <person name="Alvarado L."/>
            <person name="Chapman S.B."/>
            <person name="Gainer-Dewar J."/>
            <person name="Goldberg J."/>
            <person name="Griggs A."/>
            <person name="Gujja S."/>
            <person name="Hansen M."/>
            <person name="Howarth C."/>
            <person name="Imamovic A."/>
            <person name="Larimer J."/>
            <person name="Pearson M."/>
            <person name="Poon T.W."/>
            <person name="Priest M."/>
            <person name="Roberts A."/>
            <person name="Saif S."/>
            <person name="Shea T."/>
            <person name="Sykes S."/>
            <person name="Wortman J."/>
            <person name="Nusbaum C."/>
            <person name="Birren B."/>
        </authorList>
    </citation>
    <scope>NUCLEOTIDE SEQUENCE [LARGE SCALE GENOMIC DNA]</scope>
    <source>
        <strain evidence="11">nilgiri</strain>
    </source>
</reference>
<feature type="region of interest" description="Disordered" evidence="8">
    <location>
        <begin position="97"/>
        <end position="123"/>
    </location>
</feature>
<evidence type="ECO:0000313" key="11">
    <source>
        <dbReference type="Proteomes" id="UP000054561"/>
    </source>
</evidence>
<keyword evidence="3 7" id="KW-0863">Zinc-finger</keyword>
<dbReference type="GO" id="GO:0000463">
    <property type="term" value="P:maturation of LSU-rRNA from tricistronic rRNA transcript (SSU-rRNA, 5.8S rRNA, LSU-rRNA)"/>
    <property type="evidence" value="ECO:0007669"/>
    <property type="project" value="TreeGrafter"/>
</dbReference>
<dbReference type="OrthoDB" id="272357at2759"/>
<dbReference type="GO" id="GO:0048254">
    <property type="term" value="P:snoRNA localization"/>
    <property type="evidence" value="ECO:0007669"/>
    <property type="project" value="TreeGrafter"/>
</dbReference>
<keyword evidence="4" id="KW-0862">Zinc</keyword>
<keyword evidence="11" id="KW-1185">Reference proteome</keyword>
<evidence type="ECO:0000256" key="1">
    <source>
        <dbReference type="ARBA" id="ARBA00022553"/>
    </source>
</evidence>
<dbReference type="VEuPathDB" id="PlasmoDB:AK88_05002"/>
<comment type="similarity">
    <text evidence="6">Belongs to the BCD1 family.</text>
</comment>
<dbReference type="Gene3D" id="3.30.60.190">
    <property type="match status" value="1"/>
</dbReference>
<dbReference type="PANTHER" id="PTHR13483">
    <property type="entry name" value="BOX C_D SNORNA PROTEIN 1-RELATED"/>
    <property type="match status" value="1"/>
</dbReference>
<feature type="region of interest" description="Disordered" evidence="8">
    <location>
        <begin position="16"/>
        <end position="74"/>
    </location>
</feature>
<dbReference type="AlphaFoldDB" id="A0A0D9QE87"/>
<feature type="compositionally biased region" description="Basic and acidic residues" evidence="8">
    <location>
        <begin position="583"/>
        <end position="593"/>
    </location>
</feature>
<feature type="compositionally biased region" description="Basic and acidic residues" evidence="8">
    <location>
        <begin position="190"/>
        <end position="208"/>
    </location>
</feature>
<keyword evidence="1" id="KW-0597">Phosphoprotein</keyword>
<feature type="domain" description="HIT-type" evidence="9">
    <location>
        <begin position="304"/>
        <end position="338"/>
    </location>
</feature>
<evidence type="ECO:0000259" key="9">
    <source>
        <dbReference type="PROSITE" id="PS51083"/>
    </source>
</evidence>
<dbReference type="GO" id="GO:0005634">
    <property type="term" value="C:nucleus"/>
    <property type="evidence" value="ECO:0007669"/>
    <property type="project" value="TreeGrafter"/>
</dbReference>
<proteinExistence type="inferred from homology"/>
<feature type="compositionally biased region" description="Acidic residues" evidence="8">
    <location>
        <begin position="555"/>
        <end position="580"/>
    </location>
</feature>
<evidence type="ECO:0000256" key="4">
    <source>
        <dbReference type="ARBA" id="ARBA00022833"/>
    </source>
</evidence>
<dbReference type="InterPro" id="IPR051639">
    <property type="entry name" value="BCD1"/>
</dbReference>
<dbReference type="PROSITE" id="PS51083">
    <property type="entry name" value="ZF_HIT"/>
    <property type="match status" value="1"/>
</dbReference>
<name>A0A0D9QE87_PLAFR</name>
<evidence type="ECO:0000256" key="7">
    <source>
        <dbReference type="PROSITE-ProRule" id="PRU00453"/>
    </source>
</evidence>
<keyword evidence="2" id="KW-0479">Metal-binding</keyword>
<feature type="region of interest" description="Disordered" evidence="8">
    <location>
        <begin position="542"/>
        <end position="601"/>
    </location>
</feature>
<dbReference type="InterPro" id="IPR007529">
    <property type="entry name" value="Znf_HIT"/>
</dbReference>
<dbReference type="OMA" id="FYEYPHL"/>
<protein>
    <recommendedName>
        <fullName evidence="9">HIT-type domain-containing protein</fullName>
    </recommendedName>
</protein>
<dbReference type="EMBL" id="KQ001730">
    <property type="protein sequence ID" value="KJP85375.1"/>
    <property type="molecule type" value="Genomic_DNA"/>
</dbReference>
<dbReference type="GO" id="GO:0008270">
    <property type="term" value="F:zinc ion binding"/>
    <property type="evidence" value="ECO:0007669"/>
    <property type="project" value="UniProtKB-UniRule"/>
</dbReference>
<dbReference type="Pfam" id="PF25790">
    <property type="entry name" value="BCD1"/>
    <property type="match status" value="1"/>
</dbReference>
<evidence type="ECO:0000256" key="6">
    <source>
        <dbReference type="ARBA" id="ARBA00049654"/>
    </source>
</evidence>
<evidence type="ECO:0000313" key="10">
    <source>
        <dbReference type="EMBL" id="KJP85375.1"/>
    </source>
</evidence>
<evidence type="ECO:0000256" key="3">
    <source>
        <dbReference type="ARBA" id="ARBA00022771"/>
    </source>
</evidence>
<dbReference type="InterPro" id="IPR057721">
    <property type="entry name" value="BCD1_alpha/beta"/>
</dbReference>
<organism evidence="10 11">
    <name type="scientific">Plasmodium fragile</name>
    <dbReference type="NCBI Taxonomy" id="5857"/>
    <lineage>
        <taxon>Eukaryota</taxon>
        <taxon>Sar</taxon>
        <taxon>Alveolata</taxon>
        <taxon>Apicomplexa</taxon>
        <taxon>Aconoidasida</taxon>
        <taxon>Haemosporida</taxon>
        <taxon>Plasmodiidae</taxon>
        <taxon>Plasmodium</taxon>
        <taxon>Plasmodium (Plasmodium)</taxon>
    </lineage>
</organism>